<dbReference type="AlphaFoldDB" id="A0A4Y2UT20"/>
<evidence type="ECO:0000313" key="1">
    <source>
        <dbReference type="EMBL" id="GBO15253.1"/>
    </source>
</evidence>
<organism evidence="2 3">
    <name type="scientific">Araneus ventricosus</name>
    <name type="common">Orbweaver spider</name>
    <name type="synonym">Epeira ventricosa</name>
    <dbReference type="NCBI Taxonomy" id="182803"/>
    <lineage>
        <taxon>Eukaryota</taxon>
        <taxon>Metazoa</taxon>
        <taxon>Ecdysozoa</taxon>
        <taxon>Arthropoda</taxon>
        <taxon>Chelicerata</taxon>
        <taxon>Arachnida</taxon>
        <taxon>Araneae</taxon>
        <taxon>Araneomorphae</taxon>
        <taxon>Entelegynae</taxon>
        <taxon>Araneoidea</taxon>
        <taxon>Araneidae</taxon>
        <taxon>Araneus</taxon>
    </lineage>
</organism>
<keyword evidence="3" id="KW-1185">Reference proteome</keyword>
<comment type="caution">
    <text evidence="2">The sequence shown here is derived from an EMBL/GenBank/DDBJ whole genome shotgun (WGS) entry which is preliminary data.</text>
</comment>
<gene>
    <name evidence="2" type="ORF">AVEN_124849_1</name>
    <name evidence="1" type="ORF">AVEN_273297_1</name>
</gene>
<dbReference type="EMBL" id="BGPR01039317">
    <property type="protein sequence ID" value="GBO15254.1"/>
    <property type="molecule type" value="Genomic_DNA"/>
</dbReference>
<dbReference type="Proteomes" id="UP000499080">
    <property type="component" value="Unassembled WGS sequence"/>
</dbReference>
<dbReference type="OrthoDB" id="6511194at2759"/>
<name>A0A4Y2UT20_ARAVE</name>
<sequence length="93" mass="10911">MWQFCIEEAAAKFLKIHLPQAMKRAAQATGVSEFTIRKMRNEAPVLDETEVLRTPGKHRKRLSHRNCELDNFNKCVTQQTIQDFPSNKRKFHL</sequence>
<accession>A0A4Y2UT20</accession>
<proteinExistence type="predicted"/>
<reference evidence="2 3" key="1">
    <citation type="journal article" date="2019" name="Sci. Rep.">
        <title>Orb-weaving spider Araneus ventricosus genome elucidates the spidroin gene catalogue.</title>
        <authorList>
            <person name="Kono N."/>
            <person name="Nakamura H."/>
            <person name="Ohtoshi R."/>
            <person name="Moran D.A.P."/>
            <person name="Shinohara A."/>
            <person name="Yoshida Y."/>
            <person name="Fujiwara M."/>
            <person name="Mori M."/>
            <person name="Tomita M."/>
            <person name="Arakawa K."/>
        </authorList>
    </citation>
    <scope>NUCLEOTIDE SEQUENCE [LARGE SCALE GENOMIC DNA]</scope>
</reference>
<evidence type="ECO:0000313" key="3">
    <source>
        <dbReference type="Proteomes" id="UP000499080"/>
    </source>
</evidence>
<evidence type="ECO:0000313" key="2">
    <source>
        <dbReference type="EMBL" id="GBO15254.1"/>
    </source>
</evidence>
<protein>
    <submittedName>
        <fullName evidence="2">Uncharacterized protein</fullName>
    </submittedName>
</protein>
<dbReference type="EMBL" id="BGPR01039316">
    <property type="protein sequence ID" value="GBO15253.1"/>
    <property type="molecule type" value="Genomic_DNA"/>
</dbReference>